<feature type="domain" description="EF-hand" evidence="3">
    <location>
        <begin position="97"/>
        <end position="132"/>
    </location>
</feature>
<keyword evidence="2" id="KW-0472">Membrane</keyword>
<dbReference type="GO" id="GO:0005509">
    <property type="term" value="F:calcium ion binding"/>
    <property type="evidence" value="ECO:0007669"/>
    <property type="project" value="InterPro"/>
</dbReference>
<evidence type="ECO:0000256" key="2">
    <source>
        <dbReference type="SAM" id="Phobius"/>
    </source>
</evidence>
<gene>
    <name evidence="4" type="ORF">LSTR_LSTR005600</name>
</gene>
<feature type="transmembrane region" description="Helical" evidence="2">
    <location>
        <begin position="34"/>
        <end position="54"/>
    </location>
</feature>
<dbReference type="InterPro" id="IPR011992">
    <property type="entry name" value="EF-hand-dom_pair"/>
</dbReference>
<evidence type="ECO:0000313" key="5">
    <source>
        <dbReference type="Proteomes" id="UP000291343"/>
    </source>
</evidence>
<dbReference type="AlphaFoldDB" id="A0A482WXE4"/>
<dbReference type="PROSITE" id="PS50222">
    <property type="entry name" value="EF_HAND_2"/>
    <property type="match status" value="2"/>
</dbReference>
<keyword evidence="2" id="KW-0812">Transmembrane</keyword>
<evidence type="ECO:0000259" key="3">
    <source>
        <dbReference type="PROSITE" id="PS50222"/>
    </source>
</evidence>
<accession>A0A482WXE4</accession>
<dbReference type="PROSITE" id="PS00018">
    <property type="entry name" value="EF_HAND_1"/>
    <property type="match status" value="3"/>
</dbReference>
<sequence>MVSNYRRRPHVSVKWLPEEHDMISFHRTPDITMLALKIIFLACSIAICHCEFVFNMKDTTDAFTACDKNKDQKINLVEFKEFIKGGGIKHVAIKRKLLEEELTAIFNLMDVSNDQNLDEREWGVGMSLYLEFSSYDANQDQFIDADELVNLFNAPNGPGGNDIVFVEFLARIINDLRLHYKN</sequence>
<keyword evidence="1" id="KW-0106">Calcium</keyword>
<dbReference type="Gene3D" id="1.10.238.10">
    <property type="entry name" value="EF-hand"/>
    <property type="match status" value="1"/>
</dbReference>
<protein>
    <recommendedName>
        <fullName evidence="3">EF-hand domain-containing protein</fullName>
    </recommendedName>
</protein>
<evidence type="ECO:0000313" key="4">
    <source>
        <dbReference type="EMBL" id="RZF38239.1"/>
    </source>
</evidence>
<organism evidence="4 5">
    <name type="scientific">Laodelphax striatellus</name>
    <name type="common">Small brown planthopper</name>
    <name type="synonym">Delphax striatella</name>
    <dbReference type="NCBI Taxonomy" id="195883"/>
    <lineage>
        <taxon>Eukaryota</taxon>
        <taxon>Metazoa</taxon>
        <taxon>Ecdysozoa</taxon>
        <taxon>Arthropoda</taxon>
        <taxon>Hexapoda</taxon>
        <taxon>Insecta</taxon>
        <taxon>Pterygota</taxon>
        <taxon>Neoptera</taxon>
        <taxon>Paraneoptera</taxon>
        <taxon>Hemiptera</taxon>
        <taxon>Auchenorrhyncha</taxon>
        <taxon>Fulgoroidea</taxon>
        <taxon>Delphacidae</taxon>
        <taxon>Criomorphinae</taxon>
        <taxon>Laodelphax</taxon>
    </lineage>
</organism>
<name>A0A482WXE4_LAOST</name>
<dbReference type="Proteomes" id="UP000291343">
    <property type="component" value="Unassembled WGS sequence"/>
</dbReference>
<evidence type="ECO:0000256" key="1">
    <source>
        <dbReference type="ARBA" id="ARBA00022837"/>
    </source>
</evidence>
<dbReference type="InParanoid" id="A0A482WXE4"/>
<dbReference type="InterPro" id="IPR018247">
    <property type="entry name" value="EF_Hand_1_Ca_BS"/>
</dbReference>
<dbReference type="EMBL" id="QKKF02022802">
    <property type="protein sequence ID" value="RZF38239.1"/>
    <property type="molecule type" value="Genomic_DNA"/>
</dbReference>
<reference evidence="4 5" key="1">
    <citation type="journal article" date="2017" name="Gigascience">
        <title>Genome sequence of the small brown planthopper, Laodelphax striatellus.</title>
        <authorList>
            <person name="Zhu J."/>
            <person name="Jiang F."/>
            <person name="Wang X."/>
            <person name="Yang P."/>
            <person name="Bao Y."/>
            <person name="Zhao W."/>
            <person name="Wang W."/>
            <person name="Lu H."/>
            <person name="Wang Q."/>
            <person name="Cui N."/>
            <person name="Li J."/>
            <person name="Chen X."/>
            <person name="Luo L."/>
            <person name="Yu J."/>
            <person name="Kang L."/>
            <person name="Cui F."/>
        </authorList>
    </citation>
    <scope>NUCLEOTIDE SEQUENCE [LARGE SCALE GENOMIC DNA]</scope>
    <source>
        <strain evidence="4">Lst14</strain>
    </source>
</reference>
<dbReference type="SUPFAM" id="SSF47473">
    <property type="entry name" value="EF-hand"/>
    <property type="match status" value="1"/>
</dbReference>
<dbReference type="SMART" id="SM00054">
    <property type="entry name" value="EFh"/>
    <property type="match status" value="3"/>
</dbReference>
<feature type="domain" description="EF-hand" evidence="3">
    <location>
        <begin position="54"/>
        <end position="89"/>
    </location>
</feature>
<comment type="caution">
    <text evidence="4">The sequence shown here is derived from an EMBL/GenBank/DDBJ whole genome shotgun (WGS) entry which is preliminary data.</text>
</comment>
<proteinExistence type="predicted"/>
<dbReference type="InterPro" id="IPR002048">
    <property type="entry name" value="EF_hand_dom"/>
</dbReference>
<keyword evidence="5" id="KW-1185">Reference proteome</keyword>
<keyword evidence="2" id="KW-1133">Transmembrane helix</keyword>